<dbReference type="PROSITE" id="PS50082">
    <property type="entry name" value="WD_REPEATS_2"/>
    <property type="match status" value="1"/>
</dbReference>
<dbReference type="EMBL" id="BDGG01000019">
    <property type="protein sequence ID" value="GAV08879.1"/>
    <property type="molecule type" value="Genomic_DNA"/>
</dbReference>
<dbReference type="SUPFAM" id="SSF50978">
    <property type="entry name" value="WD40 repeat-like"/>
    <property type="match status" value="1"/>
</dbReference>
<evidence type="ECO:0000256" key="1">
    <source>
        <dbReference type="ARBA" id="ARBA00022574"/>
    </source>
</evidence>
<protein>
    <submittedName>
        <fullName evidence="4">Uncharacterized protein</fullName>
    </submittedName>
</protein>
<dbReference type="InterPro" id="IPR015943">
    <property type="entry name" value="WD40/YVTN_repeat-like_dom_sf"/>
</dbReference>
<dbReference type="PANTHER" id="PTHR19854:SF1">
    <property type="entry name" value="GUANINE NUCLEOTIDE-BINDING PROTEIN SUBUNIT BETA-LIKE PROTEIN 1"/>
    <property type="match status" value="1"/>
</dbReference>
<evidence type="ECO:0000313" key="4">
    <source>
        <dbReference type="EMBL" id="GAV08879.1"/>
    </source>
</evidence>
<dbReference type="OrthoDB" id="7668193at2759"/>
<accession>A0A1D1WBB7</accession>
<name>A0A1D1WBB7_RAMVA</name>
<keyword evidence="1 3" id="KW-0853">WD repeat</keyword>
<keyword evidence="2" id="KW-0677">Repeat</keyword>
<dbReference type="AlphaFoldDB" id="A0A1D1WBB7"/>
<dbReference type="InterPro" id="IPR036322">
    <property type="entry name" value="WD40_repeat_dom_sf"/>
</dbReference>
<dbReference type="SMART" id="SM00320">
    <property type="entry name" value="WD40"/>
    <property type="match status" value="3"/>
</dbReference>
<gene>
    <name evidence="4" type="primary">RvY_18506</name>
    <name evidence="4" type="synonym">RvY_18506.1</name>
    <name evidence="4" type="ORF">RvY_18506-1</name>
</gene>
<proteinExistence type="predicted"/>
<evidence type="ECO:0000256" key="2">
    <source>
        <dbReference type="ARBA" id="ARBA00022737"/>
    </source>
</evidence>
<evidence type="ECO:0000256" key="3">
    <source>
        <dbReference type="PROSITE-ProRule" id="PRU00221"/>
    </source>
</evidence>
<dbReference type="PANTHER" id="PTHR19854">
    <property type="entry name" value="TRANSDUCIN BETA-LIKE 3"/>
    <property type="match status" value="1"/>
</dbReference>
<dbReference type="Pfam" id="PF00400">
    <property type="entry name" value="WD40"/>
    <property type="match status" value="2"/>
</dbReference>
<reference evidence="4 5" key="1">
    <citation type="journal article" date="2016" name="Nat. Commun.">
        <title>Extremotolerant tardigrade genome and improved radiotolerance of human cultured cells by tardigrade-unique protein.</title>
        <authorList>
            <person name="Hashimoto T."/>
            <person name="Horikawa D.D."/>
            <person name="Saito Y."/>
            <person name="Kuwahara H."/>
            <person name="Kozuka-Hata H."/>
            <person name="Shin-I T."/>
            <person name="Minakuchi Y."/>
            <person name="Ohishi K."/>
            <person name="Motoyama A."/>
            <person name="Aizu T."/>
            <person name="Enomoto A."/>
            <person name="Kondo K."/>
            <person name="Tanaka S."/>
            <person name="Hara Y."/>
            <person name="Koshikawa S."/>
            <person name="Sagara H."/>
            <person name="Miura T."/>
            <person name="Yokobori S."/>
            <person name="Miyagawa K."/>
            <person name="Suzuki Y."/>
            <person name="Kubo T."/>
            <person name="Oyama M."/>
            <person name="Kohara Y."/>
            <person name="Fujiyama A."/>
            <person name="Arakawa K."/>
            <person name="Katayama T."/>
            <person name="Toyoda A."/>
            <person name="Kunieda T."/>
        </authorList>
    </citation>
    <scope>NUCLEOTIDE SEQUENCE [LARGE SCALE GENOMIC DNA]</scope>
    <source>
        <strain evidence="4 5">YOKOZUNA-1</strain>
    </source>
</reference>
<keyword evidence="5" id="KW-1185">Reference proteome</keyword>
<comment type="caution">
    <text evidence="4">The sequence shown here is derived from an EMBL/GenBank/DDBJ whole genome shotgun (WGS) entry which is preliminary data.</text>
</comment>
<feature type="repeat" description="WD" evidence="3">
    <location>
        <begin position="304"/>
        <end position="340"/>
    </location>
</feature>
<organism evidence="4 5">
    <name type="scientific">Ramazzottius varieornatus</name>
    <name type="common">Water bear</name>
    <name type="synonym">Tardigrade</name>
    <dbReference type="NCBI Taxonomy" id="947166"/>
    <lineage>
        <taxon>Eukaryota</taxon>
        <taxon>Metazoa</taxon>
        <taxon>Ecdysozoa</taxon>
        <taxon>Tardigrada</taxon>
        <taxon>Eutardigrada</taxon>
        <taxon>Parachela</taxon>
        <taxon>Hypsibioidea</taxon>
        <taxon>Ramazzottiidae</taxon>
        <taxon>Ramazzottius</taxon>
    </lineage>
</organism>
<evidence type="ECO:0000313" key="5">
    <source>
        <dbReference type="Proteomes" id="UP000186922"/>
    </source>
</evidence>
<dbReference type="Gene3D" id="2.130.10.10">
    <property type="entry name" value="YVTN repeat-like/Quinoprotein amine dehydrogenase"/>
    <property type="match status" value="2"/>
</dbReference>
<sequence>MASDKLPPPEPSLTFHGSEGTVSCMRYKSEGLLAGRLFSGSTHTFVYVWDLVSTKKLSTKFRCDELAEKNDTVLSIIPSARTSDEVSIQVRNGSLHKWRLAESTPVRLQVSSPGQQLGFCPALDLPEAALIALPSGGVARNASALGLVDAETFEPAALLCPEECIGPPMRAARYKDRQLFVAHESGDVLLWDIRSPSLPVFVSSAFRTSSPRSVHCDEDFGALTPLALDVDTDRDLLIVGGTSNLLRRFKITPTGLDPLDSTSLSTSGVSDVKIRPDNKIVTVSSWDFTARIYSWKALKPLAVLDMHKDTVQCIEYAMVRERNCVVLGGKDGLISVWPLY</sequence>
<dbReference type="PROSITE" id="PS50294">
    <property type="entry name" value="WD_REPEATS_REGION"/>
    <property type="match status" value="1"/>
</dbReference>
<dbReference type="STRING" id="947166.A0A1D1WBB7"/>
<dbReference type="Proteomes" id="UP000186922">
    <property type="component" value="Unassembled WGS sequence"/>
</dbReference>
<dbReference type="InterPro" id="IPR001680">
    <property type="entry name" value="WD40_rpt"/>
</dbReference>